<dbReference type="PANTHER" id="PTHR11232:SF74">
    <property type="entry name" value="PTB DOMAIN-CONTAINING ADAPTER PROTEIN CED-6-LIKE PROTEIN"/>
    <property type="match status" value="1"/>
</dbReference>
<keyword evidence="3" id="KW-1185">Reference proteome</keyword>
<dbReference type="OrthoDB" id="9999955at2759"/>
<dbReference type="CDD" id="cd13159">
    <property type="entry name" value="PTB_LDLRAP-mammal-like"/>
    <property type="match status" value="1"/>
</dbReference>
<reference evidence="2 3" key="1">
    <citation type="submission" date="2020-08" db="EMBL/GenBank/DDBJ databases">
        <title>Aphidius gifuensis genome sequencing and assembly.</title>
        <authorList>
            <person name="Du Z."/>
        </authorList>
    </citation>
    <scope>NUCLEOTIDE SEQUENCE [LARGE SCALE GENOMIC DNA]</scope>
    <source>
        <strain evidence="2">YNYX2018</strain>
        <tissue evidence="2">Adults</tissue>
    </source>
</reference>
<dbReference type="AlphaFoldDB" id="A0A834Y1S4"/>
<accession>A0A834Y1S4</accession>
<name>A0A834Y1S4_APHGI</name>
<dbReference type="EMBL" id="JACMRX010000001">
    <property type="protein sequence ID" value="KAF7997648.1"/>
    <property type="molecule type" value="Genomic_DNA"/>
</dbReference>
<proteinExistence type="predicted"/>
<organism evidence="2 3">
    <name type="scientific">Aphidius gifuensis</name>
    <name type="common">Parasitoid wasp</name>
    <dbReference type="NCBI Taxonomy" id="684658"/>
    <lineage>
        <taxon>Eukaryota</taxon>
        <taxon>Metazoa</taxon>
        <taxon>Ecdysozoa</taxon>
        <taxon>Arthropoda</taxon>
        <taxon>Hexapoda</taxon>
        <taxon>Insecta</taxon>
        <taxon>Pterygota</taxon>
        <taxon>Neoptera</taxon>
        <taxon>Endopterygota</taxon>
        <taxon>Hymenoptera</taxon>
        <taxon>Apocrita</taxon>
        <taxon>Ichneumonoidea</taxon>
        <taxon>Braconidae</taxon>
        <taxon>Aphidiinae</taxon>
        <taxon>Aphidius</taxon>
    </lineage>
</organism>
<feature type="domain" description="PID" evidence="1">
    <location>
        <begin position="44"/>
        <end position="179"/>
    </location>
</feature>
<dbReference type="PROSITE" id="PS01179">
    <property type="entry name" value="PID"/>
    <property type="match status" value="1"/>
</dbReference>
<protein>
    <recommendedName>
        <fullName evidence="1">PID domain-containing protein</fullName>
    </recommendedName>
</protein>
<dbReference type="SUPFAM" id="SSF50729">
    <property type="entry name" value="PH domain-like"/>
    <property type="match status" value="1"/>
</dbReference>
<sequence length="299" mass="33095">MKSSELCEEWALASSRECIEIGESIGLNSNSLGPFPDDEEHESKFNLKYLGSTLVEVPSSEEATADAIKTIITLAKASGKKLRRVILGVSHHGIRMTDISTKVEQFHISIYKISYCSADATYDHVFAFIGTNANETLECHAYLCPKRKMAQVVTLTVARTFNSAYESWQKTQANMKIRELEAAGPSGSSKISTTDHFNDIDEIMDEDENAIAGPSGIANEKNLLIDLESEMESTVEKSWVSFEDDCIEEKYITKSSDTNNIAMTTIKGNANYHVVPRPTTGLKIQNAWGETRSSDLRCS</sequence>
<dbReference type="PANTHER" id="PTHR11232">
    <property type="entry name" value="PHOSPHOTYROSINE INTERACTION DOMAIN-CONTAINING FAMILY MEMBER"/>
    <property type="match status" value="1"/>
</dbReference>
<dbReference type="InterPro" id="IPR011993">
    <property type="entry name" value="PH-like_dom_sf"/>
</dbReference>
<dbReference type="Gene3D" id="2.30.29.30">
    <property type="entry name" value="Pleckstrin-homology domain (PH domain)/Phosphotyrosine-binding domain (PTB)"/>
    <property type="match status" value="1"/>
</dbReference>
<dbReference type="SMART" id="SM00462">
    <property type="entry name" value="PTB"/>
    <property type="match status" value="1"/>
</dbReference>
<evidence type="ECO:0000259" key="1">
    <source>
        <dbReference type="PROSITE" id="PS01179"/>
    </source>
</evidence>
<dbReference type="InterPro" id="IPR051133">
    <property type="entry name" value="Adapter_Engulfment-Domain"/>
</dbReference>
<comment type="caution">
    <text evidence="2">The sequence shown here is derived from an EMBL/GenBank/DDBJ whole genome shotgun (WGS) entry which is preliminary data.</text>
</comment>
<evidence type="ECO:0000313" key="3">
    <source>
        <dbReference type="Proteomes" id="UP000639338"/>
    </source>
</evidence>
<dbReference type="InterPro" id="IPR006020">
    <property type="entry name" value="PTB/PI_dom"/>
</dbReference>
<evidence type="ECO:0000313" key="2">
    <source>
        <dbReference type="EMBL" id="KAF7997648.1"/>
    </source>
</evidence>
<gene>
    <name evidence="2" type="ORF">HCN44_006219</name>
</gene>
<dbReference type="Pfam" id="PF14719">
    <property type="entry name" value="PID_2"/>
    <property type="match status" value="1"/>
</dbReference>
<dbReference type="Proteomes" id="UP000639338">
    <property type="component" value="Unassembled WGS sequence"/>
</dbReference>